<dbReference type="KEGG" id="mmai:sS8_5095"/>
<organism evidence="1 2">
    <name type="scientific">Methylocaldum marinum</name>
    <dbReference type="NCBI Taxonomy" id="1432792"/>
    <lineage>
        <taxon>Bacteria</taxon>
        <taxon>Pseudomonadati</taxon>
        <taxon>Pseudomonadota</taxon>
        <taxon>Gammaproteobacteria</taxon>
        <taxon>Methylococcales</taxon>
        <taxon>Methylococcaceae</taxon>
        <taxon>Methylocaldum</taxon>
    </lineage>
</organism>
<accession>A0A250KZB0</accession>
<dbReference type="AlphaFoldDB" id="A0A250KZB0"/>
<protein>
    <submittedName>
        <fullName evidence="1">Uncharacterized protein</fullName>
    </submittedName>
</protein>
<dbReference type="OrthoDB" id="5166631at2"/>
<proteinExistence type="predicted"/>
<reference evidence="1 2" key="1">
    <citation type="submission" date="2016-12" db="EMBL/GenBank/DDBJ databases">
        <title>Genome sequencing of Methylocaldum marinum.</title>
        <authorList>
            <person name="Takeuchi M."/>
            <person name="Kamagata Y."/>
            <person name="Hiraoka S."/>
            <person name="Oshima K."/>
            <person name="Hattori M."/>
            <person name="Iwasaki W."/>
        </authorList>
    </citation>
    <scope>NUCLEOTIDE SEQUENCE [LARGE SCALE GENOMIC DNA]</scope>
    <source>
        <strain evidence="1 2">S8</strain>
    </source>
</reference>
<dbReference type="Proteomes" id="UP000266313">
    <property type="component" value="Chromosome"/>
</dbReference>
<evidence type="ECO:0000313" key="2">
    <source>
        <dbReference type="Proteomes" id="UP000266313"/>
    </source>
</evidence>
<evidence type="ECO:0000313" key="1">
    <source>
        <dbReference type="EMBL" id="BBA37018.1"/>
    </source>
</evidence>
<dbReference type="EMBL" id="AP017928">
    <property type="protein sequence ID" value="BBA37018.1"/>
    <property type="molecule type" value="Genomic_DNA"/>
</dbReference>
<gene>
    <name evidence="1" type="ORF">sS8_5095</name>
</gene>
<dbReference type="RefSeq" id="WP_119632082.1">
    <property type="nucleotide sequence ID" value="NZ_AP017928.1"/>
</dbReference>
<sequence>MIDAVAHQESPPNELLHLERQVHDKPDLEANHDRCAQAKRLRDFVPSPPGTDPQTCQNAFVVYVGSKAADFVLPGTHPEIQTRNLYTCSIGSFNLYTTADRVDCAAKTATMDFWMYNNMSRRSFGRFADDPAFRLSGMRSQYMWWNWKESVDWKSGTMRVIPRTGVERRW</sequence>
<keyword evidence="2" id="KW-1185">Reference proteome</keyword>
<name>A0A250KZB0_9GAMM</name>